<evidence type="ECO:0000313" key="10">
    <source>
        <dbReference type="Ensembl" id="ENSEEEP00000059501.1"/>
    </source>
</evidence>
<accession>A0AAY5ERC7</accession>
<dbReference type="Ensembl" id="ENSEEET00000053793.1">
    <property type="protein sequence ID" value="ENSEEEP00000059501.1"/>
    <property type="gene ID" value="ENSEEEG00000024708.1"/>
</dbReference>
<keyword evidence="11" id="KW-1185">Reference proteome</keyword>
<evidence type="ECO:0000256" key="2">
    <source>
        <dbReference type="ARBA" id="ARBA00022723"/>
    </source>
</evidence>
<dbReference type="GeneTree" id="ENSGT01150000286939"/>
<dbReference type="GO" id="GO:0008270">
    <property type="term" value="F:zinc ion binding"/>
    <property type="evidence" value="ECO:0007669"/>
    <property type="project" value="UniProtKB-KW"/>
</dbReference>
<dbReference type="InterPro" id="IPR050331">
    <property type="entry name" value="Zinc_finger"/>
</dbReference>
<dbReference type="InterPro" id="IPR013087">
    <property type="entry name" value="Znf_C2H2_type"/>
</dbReference>
<feature type="domain" description="C2H2-type" evidence="9">
    <location>
        <begin position="3"/>
        <end position="30"/>
    </location>
</feature>
<keyword evidence="2" id="KW-0479">Metal-binding</keyword>
<dbReference type="PROSITE" id="PS00028">
    <property type="entry name" value="ZINC_FINGER_C2H2_1"/>
    <property type="match status" value="3"/>
</dbReference>
<dbReference type="FunFam" id="3.30.160.60:FF:002212">
    <property type="entry name" value="Zinc finger protein 672"/>
    <property type="match status" value="1"/>
</dbReference>
<evidence type="ECO:0000313" key="11">
    <source>
        <dbReference type="Proteomes" id="UP000314983"/>
    </source>
</evidence>
<evidence type="ECO:0000256" key="8">
    <source>
        <dbReference type="SAM" id="MobiDB-lite"/>
    </source>
</evidence>
<evidence type="ECO:0000256" key="6">
    <source>
        <dbReference type="ARBA" id="ARBA00023242"/>
    </source>
</evidence>
<reference evidence="10" key="3">
    <citation type="submission" date="2025-09" db="UniProtKB">
        <authorList>
            <consortium name="Ensembl"/>
        </authorList>
    </citation>
    <scope>IDENTIFICATION</scope>
</reference>
<evidence type="ECO:0000256" key="7">
    <source>
        <dbReference type="PROSITE-ProRule" id="PRU00042"/>
    </source>
</evidence>
<dbReference type="SUPFAM" id="SSF57667">
    <property type="entry name" value="beta-beta-alpha zinc fingers"/>
    <property type="match status" value="2"/>
</dbReference>
<dbReference type="Gene3D" id="3.30.160.60">
    <property type="entry name" value="Classic Zinc Finger"/>
    <property type="match status" value="4"/>
</dbReference>
<evidence type="ECO:0000256" key="4">
    <source>
        <dbReference type="ARBA" id="ARBA00022771"/>
    </source>
</evidence>
<protein>
    <recommendedName>
        <fullName evidence="9">C2H2-type domain-containing protein</fullName>
    </recommendedName>
</protein>
<dbReference type="Pfam" id="PF00096">
    <property type="entry name" value="zf-C2H2"/>
    <property type="match status" value="3"/>
</dbReference>
<evidence type="ECO:0000256" key="5">
    <source>
        <dbReference type="ARBA" id="ARBA00022833"/>
    </source>
</evidence>
<feature type="domain" description="C2H2-type" evidence="9">
    <location>
        <begin position="212"/>
        <end position="239"/>
    </location>
</feature>
<feature type="compositionally biased region" description="Basic and acidic residues" evidence="8">
    <location>
        <begin position="151"/>
        <end position="165"/>
    </location>
</feature>
<evidence type="ECO:0000256" key="3">
    <source>
        <dbReference type="ARBA" id="ARBA00022737"/>
    </source>
</evidence>
<reference evidence="10" key="2">
    <citation type="submission" date="2025-08" db="UniProtKB">
        <authorList>
            <consortium name="Ensembl"/>
        </authorList>
    </citation>
    <scope>IDENTIFICATION</scope>
</reference>
<dbReference type="Proteomes" id="UP000314983">
    <property type="component" value="Chromosome 3"/>
</dbReference>
<feature type="domain" description="C2H2-type" evidence="9">
    <location>
        <begin position="31"/>
        <end position="58"/>
    </location>
</feature>
<dbReference type="PANTHER" id="PTHR16515">
    <property type="entry name" value="PR DOMAIN ZINC FINGER PROTEIN"/>
    <property type="match status" value="1"/>
</dbReference>
<dbReference type="FunFam" id="3.30.160.60:FF:000624">
    <property type="entry name" value="zinc finger protein 697"/>
    <property type="match status" value="2"/>
</dbReference>
<dbReference type="GO" id="GO:0010468">
    <property type="term" value="P:regulation of gene expression"/>
    <property type="evidence" value="ECO:0007669"/>
    <property type="project" value="TreeGrafter"/>
</dbReference>
<dbReference type="PROSITE" id="PS50157">
    <property type="entry name" value="ZINC_FINGER_C2H2_2"/>
    <property type="match status" value="4"/>
</dbReference>
<keyword evidence="3" id="KW-0677">Repeat</keyword>
<dbReference type="InterPro" id="IPR036236">
    <property type="entry name" value="Znf_C2H2_sf"/>
</dbReference>
<name>A0AAY5ERC7_ELEEL</name>
<sequence length="346" mass="39188">MTHQRSVCLKQFDFVSKLRRHQLTHSGQRPFTCSVCRKAFRQSTHLKRHLESHMKLRDASLYTSKDSQVTCINSEGSYGLHLGPQATISDQTEISENNLNHVRDHGHSLSMSPHTQQQNYAEGRIAEKQMSDFVQWNYSELTDMAEAENDCPEKDQCSESNRTPDRIQPGLSIEKREQPSIICSYDVQSESMTSGSYKNIAPAKMDKMTKPHQCSVCMKVFSAPSKLRRHMLIHTSQRPFGCQLCTKAFRQLTHLKIHMTTHFSQRKIKTQTCSNQASKAKLKHFVCNSLSRKLRSAKHLTLHQPKQVNSVDKLKAAPAAMNKGVNLSPVGTNDKTVLGQAIPSEN</sequence>
<keyword evidence="5" id="KW-0862">Zinc</keyword>
<evidence type="ECO:0000256" key="1">
    <source>
        <dbReference type="ARBA" id="ARBA00004123"/>
    </source>
</evidence>
<dbReference type="PANTHER" id="PTHR16515:SF49">
    <property type="entry name" value="GASTRULA ZINC FINGER PROTEIN XLCGF49.1-LIKE-RELATED"/>
    <property type="match status" value="1"/>
</dbReference>
<feature type="domain" description="C2H2-type" evidence="9">
    <location>
        <begin position="240"/>
        <end position="267"/>
    </location>
</feature>
<keyword evidence="4 7" id="KW-0863">Zinc-finger</keyword>
<evidence type="ECO:0000259" key="9">
    <source>
        <dbReference type="PROSITE" id="PS50157"/>
    </source>
</evidence>
<dbReference type="GO" id="GO:0005634">
    <property type="term" value="C:nucleus"/>
    <property type="evidence" value="ECO:0007669"/>
    <property type="project" value="UniProtKB-SubCell"/>
</dbReference>
<feature type="region of interest" description="Disordered" evidence="8">
    <location>
        <begin position="149"/>
        <end position="171"/>
    </location>
</feature>
<organism evidence="10 11">
    <name type="scientific">Electrophorus electricus</name>
    <name type="common">Electric eel</name>
    <name type="synonym">Gymnotus electricus</name>
    <dbReference type="NCBI Taxonomy" id="8005"/>
    <lineage>
        <taxon>Eukaryota</taxon>
        <taxon>Metazoa</taxon>
        <taxon>Chordata</taxon>
        <taxon>Craniata</taxon>
        <taxon>Vertebrata</taxon>
        <taxon>Euteleostomi</taxon>
        <taxon>Actinopterygii</taxon>
        <taxon>Neopterygii</taxon>
        <taxon>Teleostei</taxon>
        <taxon>Ostariophysi</taxon>
        <taxon>Gymnotiformes</taxon>
        <taxon>Gymnotoidei</taxon>
        <taxon>Gymnotidae</taxon>
        <taxon>Electrophorus</taxon>
    </lineage>
</organism>
<dbReference type="SMART" id="SM00355">
    <property type="entry name" value="ZnF_C2H2"/>
    <property type="match status" value="4"/>
</dbReference>
<comment type="subcellular location">
    <subcellularLocation>
        <location evidence="1">Nucleus</location>
    </subcellularLocation>
</comment>
<reference evidence="10 11" key="1">
    <citation type="submission" date="2020-05" db="EMBL/GenBank/DDBJ databases">
        <title>Electrophorus electricus (electric eel) genome, fEleEle1, primary haplotype.</title>
        <authorList>
            <person name="Myers G."/>
            <person name="Meyer A."/>
            <person name="Fedrigo O."/>
            <person name="Formenti G."/>
            <person name="Rhie A."/>
            <person name="Tracey A."/>
            <person name="Sims Y."/>
            <person name="Jarvis E.D."/>
        </authorList>
    </citation>
    <scope>NUCLEOTIDE SEQUENCE [LARGE SCALE GENOMIC DNA]</scope>
</reference>
<keyword evidence="6" id="KW-0539">Nucleus</keyword>
<gene>
    <name evidence="10" type="primary">znf770</name>
</gene>
<proteinExistence type="predicted"/>
<dbReference type="AlphaFoldDB" id="A0AAY5ERC7"/>